<comment type="catalytic activity">
    <reaction evidence="1">
        <text>ATP + protein L-histidine = ADP + protein N-phospho-L-histidine.</text>
        <dbReference type="EC" id="2.7.13.3"/>
    </reaction>
</comment>
<evidence type="ECO:0000256" key="16">
    <source>
        <dbReference type="SAM" id="MobiDB-lite"/>
    </source>
</evidence>
<dbReference type="OrthoDB" id="60033at2759"/>
<evidence type="ECO:0000256" key="3">
    <source>
        <dbReference type="ARBA" id="ARBA00012438"/>
    </source>
</evidence>
<feature type="domain" description="Response regulatory" evidence="19">
    <location>
        <begin position="944"/>
        <end position="1066"/>
    </location>
</feature>
<feature type="compositionally biased region" description="Basic and acidic residues" evidence="16">
    <location>
        <begin position="713"/>
        <end position="723"/>
    </location>
</feature>
<dbReference type="GO" id="GO:0005886">
    <property type="term" value="C:plasma membrane"/>
    <property type="evidence" value="ECO:0007669"/>
    <property type="project" value="UniProtKB-ARBA"/>
</dbReference>
<dbReference type="GeneID" id="35602027"/>
<dbReference type="Gene3D" id="1.10.287.130">
    <property type="match status" value="1"/>
</dbReference>
<dbReference type="Proteomes" id="UP000225277">
    <property type="component" value="Unassembled WGS sequence"/>
</dbReference>
<feature type="transmembrane region" description="Helical" evidence="17">
    <location>
        <begin position="359"/>
        <end position="379"/>
    </location>
</feature>
<feature type="region of interest" description="Disordered" evidence="16">
    <location>
        <begin position="839"/>
        <end position="870"/>
    </location>
</feature>
<dbReference type="Gene3D" id="3.30.565.10">
    <property type="entry name" value="Histidine kinase-like ATPase, C-terminal domain"/>
    <property type="match status" value="1"/>
</dbReference>
<name>A0A2D3UWA1_9PEZI</name>
<dbReference type="InterPro" id="IPR003594">
    <property type="entry name" value="HATPase_dom"/>
</dbReference>
<dbReference type="GO" id="GO:0007234">
    <property type="term" value="P:osmosensory signaling via phosphorelay pathway"/>
    <property type="evidence" value="ECO:0007669"/>
    <property type="project" value="UniProtKB-ARBA"/>
</dbReference>
<dbReference type="PANTHER" id="PTHR43047">
    <property type="entry name" value="TWO-COMPONENT HISTIDINE PROTEIN KINASE"/>
    <property type="match status" value="1"/>
</dbReference>
<dbReference type="InterPro" id="IPR003661">
    <property type="entry name" value="HisK_dim/P_dom"/>
</dbReference>
<dbReference type="PANTHER" id="PTHR43047:SF72">
    <property type="entry name" value="OSMOSENSING HISTIDINE PROTEIN KINASE SLN1"/>
    <property type="match status" value="1"/>
</dbReference>
<dbReference type="SUPFAM" id="SSF52172">
    <property type="entry name" value="CheY-like"/>
    <property type="match status" value="1"/>
</dbReference>
<dbReference type="PROSITE" id="PS50110">
    <property type="entry name" value="RESPONSE_REGULATORY"/>
    <property type="match status" value="1"/>
</dbReference>
<dbReference type="FunFam" id="3.40.50.2300:FF:000289">
    <property type="entry name" value="Osmosensing histidine protein kinase SLN1"/>
    <property type="match status" value="1"/>
</dbReference>
<keyword evidence="15" id="KW-0175">Coiled coil</keyword>
<dbReference type="FunFam" id="1.10.287.130:FF:000004">
    <property type="entry name" value="Ethylene receptor 1"/>
    <property type="match status" value="1"/>
</dbReference>
<evidence type="ECO:0000256" key="6">
    <source>
        <dbReference type="ARBA" id="ARBA00022692"/>
    </source>
</evidence>
<dbReference type="Pfam" id="PF00072">
    <property type="entry name" value="Response_reg"/>
    <property type="match status" value="1"/>
</dbReference>
<feature type="compositionally biased region" description="Polar residues" evidence="16">
    <location>
        <begin position="703"/>
        <end position="712"/>
    </location>
</feature>
<keyword evidence="12 17" id="KW-0472">Membrane</keyword>
<dbReference type="SMART" id="SM00448">
    <property type="entry name" value="REC"/>
    <property type="match status" value="1"/>
</dbReference>
<keyword evidence="5" id="KW-0808">Transferase</keyword>
<dbReference type="SUPFAM" id="SSF47384">
    <property type="entry name" value="Homodimeric domain of signal transducing histidine kinase"/>
    <property type="match status" value="1"/>
</dbReference>
<dbReference type="AlphaFoldDB" id="A0A2D3UWA1"/>
<feature type="region of interest" description="Disordered" evidence="16">
    <location>
        <begin position="700"/>
        <end position="727"/>
    </location>
</feature>
<protein>
    <recommendedName>
        <fullName evidence="3">histidine kinase</fullName>
        <ecNumber evidence="3">2.7.13.3</ecNumber>
    </recommendedName>
</protein>
<evidence type="ECO:0000256" key="12">
    <source>
        <dbReference type="ARBA" id="ARBA00023136"/>
    </source>
</evidence>
<feature type="compositionally biased region" description="Polar residues" evidence="16">
    <location>
        <begin position="841"/>
        <end position="863"/>
    </location>
</feature>
<feature type="coiled-coil region" evidence="15">
    <location>
        <begin position="495"/>
        <end position="522"/>
    </location>
</feature>
<dbReference type="GO" id="GO:0009927">
    <property type="term" value="F:histidine phosphotransfer kinase activity"/>
    <property type="evidence" value="ECO:0007669"/>
    <property type="project" value="TreeGrafter"/>
</dbReference>
<keyword evidence="21" id="KW-1185">Reference proteome</keyword>
<dbReference type="GO" id="GO:0000155">
    <property type="term" value="F:phosphorelay sensor kinase activity"/>
    <property type="evidence" value="ECO:0007669"/>
    <property type="project" value="InterPro"/>
</dbReference>
<evidence type="ECO:0000259" key="19">
    <source>
        <dbReference type="PROSITE" id="PS50110"/>
    </source>
</evidence>
<dbReference type="SUPFAM" id="SSF55874">
    <property type="entry name" value="ATPase domain of HSP90 chaperone/DNA topoisomerase II/histidine kinase"/>
    <property type="match status" value="1"/>
</dbReference>
<evidence type="ECO:0000256" key="10">
    <source>
        <dbReference type="ARBA" id="ARBA00022989"/>
    </source>
</evidence>
<keyword evidence="10 17" id="KW-1133">Transmembrane helix</keyword>
<evidence type="ECO:0000313" key="20">
    <source>
        <dbReference type="EMBL" id="CZT21041.1"/>
    </source>
</evidence>
<dbReference type="InterPro" id="IPR004358">
    <property type="entry name" value="Sig_transdc_His_kin-like_C"/>
</dbReference>
<dbReference type="InterPro" id="IPR036097">
    <property type="entry name" value="HisK_dim/P_sf"/>
</dbReference>
<keyword evidence="9" id="KW-0067">ATP-binding</keyword>
<gene>
    <name evidence="20" type="ORF">RCC_06902</name>
</gene>
<proteinExistence type="predicted"/>
<dbReference type="CDD" id="cd00082">
    <property type="entry name" value="HisKA"/>
    <property type="match status" value="1"/>
</dbReference>
<dbReference type="PROSITE" id="PS50109">
    <property type="entry name" value="HIS_KIN"/>
    <property type="match status" value="1"/>
</dbReference>
<evidence type="ECO:0000256" key="7">
    <source>
        <dbReference type="ARBA" id="ARBA00022741"/>
    </source>
</evidence>
<comment type="subcellular location">
    <subcellularLocation>
        <location evidence="2">Membrane</location>
    </subcellularLocation>
</comment>
<keyword evidence="11" id="KW-0902">Two-component regulatory system</keyword>
<evidence type="ECO:0000256" key="9">
    <source>
        <dbReference type="ARBA" id="ARBA00022840"/>
    </source>
</evidence>
<keyword evidence="4 14" id="KW-0597">Phosphoprotein</keyword>
<dbReference type="InterPro" id="IPR036890">
    <property type="entry name" value="HATPase_C_sf"/>
</dbReference>
<evidence type="ECO:0000256" key="2">
    <source>
        <dbReference type="ARBA" id="ARBA00004370"/>
    </source>
</evidence>
<dbReference type="Pfam" id="PF00512">
    <property type="entry name" value="HisKA"/>
    <property type="match status" value="1"/>
</dbReference>
<sequence length="1119" mass="122225">MRIPIRIQLGGVILVSSLIGLAVISIAVWVTIHAFVLDLRASRLALTASLKAAQLATNLDIMQTSSGFVSTRILIQNALTRYNTRDNNTAANWVNSIADIQAAIGGDASLGQALLLQIRIWPRDDDGPGSLGGLLNVTAQSVLDNNIPLPYKYENGTSILMGANDTDSGSWGYPPNLYPNLTYFTEPFNATYRNSRAMYQGVVLMPGAALLLGPWRVSPSLDLVSISMPISDNNNLDLVLGYMTVVMDARLIMSVLTSDQGLGDSGSTLLLGPADPSNVFSTANSPFNANDFSVIYSALAKADLRSSDSSGSSIHAINENGDKVSVGYSLLTSPLVDWIVIVEQSRKEVWRPINRLRNVILSCLFATAILMALVSFPLAHVASLPIIRLRQAAARSMEPPGNSRSSLGSSSVDLNRGEVNVVRGIAGSDGEVGKEGAMVYSNPVSKWKQKRQEATQARRDERRKRAFRIPGKVKERKYCVRDELSELTSTFNEMSDELMMQYSRLEERVQQRTAELETSKKAAEAANESKTLFIANISHELKTPLNGILGMTAVCLSEPDPIRLKRSLGIIYKSGDLLLHLLNDLLTFSKNEVGQHLSLDEKEFRLRDIQTQTLAIFEKQAREGDITLKVEFQGADNTLDSERRQYNGPADTGKMQDMILWGDVHRILQIVVNLCSNALKFTPKGGSVVLTVRCLPELPPAASRSTSMNSRQSRNDSSRHRTSDTFTLPARPSLANVTKEKSQVFSVTDRNSSPPPGKFLYFEFEVQDTGPGIQEEMLSKIFLPFVQADLGLSKKYGGTGLGLSICSQLASLMKGSVTVKSTVGVGSIFTLKMPLRLVQSRPESSPGSLTGMRTETSSRSASFENDDRSQAYGVHDALESPLAETPETTKPQQTAGVGTVSQPRLVGLSQPFFAASQPMESPNSQSGAMKHVSTEATRGDNRIRVLVAEDNKINQEIVLRMLRLEDIYDVTVAKDGQEALDLVKESMRGDDHQAFNLIFMDVQMPNVDGLQSTRLIREIGYQAPIVALTAFAEESNIRDCLDSGMNYFLSKPIRRPQLKKVLKEYCQPIPEETEEAASPGEQTSGHGGGTNTTIVMVNKAPEQPSASKGVQVDEKNGPE</sequence>
<keyword evidence="6 17" id="KW-0812">Transmembrane</keyword>
<keyword evidence="13" id="KW-0325">Glycoprotein</keyword>
<evidence type="ECO:0000256" key="8">
    <source>
        <dbReference type="ARBA" id="ARBA00022777"/>
    </source>
</evidence>
<dbReference type="STRING" id="112498.A0A2D3UWA1"/>
<keyword evidence="8" id="KW-0418">Kinase</keyword>
<evidence type="ECO:0000256" key="1">
    <source>
        <dbReference type="ARBA" id="ARBA00000085"/>
    </source>
</evidence>
<evidence type="ECO:0000256" key="15">
    <source>
        <dbReference type="SAM" id="Coils"/>
    </source>
</evidence>
<dbReference type="Gene3D" id="3.40.50.2300">
    <property type="match status" value="1"/>
</dbReference>
<dbReference type="InterPro" id="IPR001789">
    <property type="entry name" value="Sig_transdc_resp-reg_receiver"/>
</dbReference>
<dbReference type="PRINTS" id="PR00344">
    <property type="entry name" value="BCTRLSENSOR"/>
</dbReference>
<dbReference type="EMBL" id="FJUY01000010">
    <property type="protein sequence ID" value="CZT21041.1"/>
    <property type="molecule type" value="Genomic_DNA"/>
</dbReference>
<evidence type="ECO:0000256" key="4">
    <source>
        <dbReference type="ARBA" id="ARBA00022553"/>
    </source>
</evidence>
<evidence type="ECO:0000256" key="11">
    <source>
        <dbReference type="ARBA" id="ARBA00023012"/>
    </source>
</evidence>
<reference evidence="20 21" key="1">
    <citation type="submission" date="2016-03" db="EMBL/GenBank/DDBJ databases">
        <authorList>
            <person name="Ploux O."/>
        </authorList>
    </citation>
    <scope>NUCLEOTIDE SEQUENCE [LARGE SCALE GENOMIC DNA]</scope>
    <source>
        <strain evidence="20 21">URUG2</strain>
    </source>
</reference>
<keyword evidence="7" id="KW-0547">Nucleotide-binding</keyword>
<feature type="transmembrane region" description="Helical" evidence="17">
    <location>
        <begin position="12"/>
        <end position="37"/>
    </location>
</feature>
<feature type="domain" description="Histidine kinase" evidence="18">
    <location>
        <begin position="536"/>
        <end position="837"/>
    </location>
</feature>
<dbReference type="GO" id="GO:0005524">
    <property type="term" value="F:ATP binding"/>
    <property type="evidence" value="ECO:0007669"/>
    <property type="project" value="UniProtKB-KW"/>
</dbReference>
<accession>A0A2D3UWA1</accession>
<feature type="region of interest" description="Disordered" evidence="16">
    <location>
        <begin position="1071"/>
        <end position="1119"/>
    </location>
</feature>
<dbReference type="SMART" id="SM00388">
    <property type="entry name" value="HisKA"/>
    <property type="match status" value="1"/>
</dbReference>
<dbReference type="Pfam" id="PF02518">
    <property type="entry name" value="HATPase_c"/>
    <property type="match status" value="1"/>
</dbReference>
<feature type="modified residue" description="4-aspartylphosphate" evidence="14">
    <location>
        <position position="1001"/>
    </location>
</feature>
<dbReference type="RefSeq" id="XP_023627930.1">
    <property type="nucleotide sequence ID" value="XM_023772162.1"/>
</dbReference>
<dbReference type="CDD" id="cd16922">
    <property type="entry name" value="HATPase_EvgS-ArcB-TorS-like"/>
    <property type="match status" value="1"/>
</dbReference>
<evidence type="ECO:0000256" key="13">
    <source>
        <dbReference type="ARBA" id="ARBA00023180"/>
    </source>
</evidence>
<dbReference type="CDD" id="cd17546">
    <property type="entry name" value="REC_hyHK_CKI1_RcsC-like"/>
    <property type="match status" value="1"/>
</dbReference>
<dbReference type="InterPro" id="IPR005467">
    <property type="entry name" value="His_kinase_dom"/>
</dbReference>
<dbReference type="EC" id="2.7.13.3" evidence="3"/>
<evidence type="ECO:0000259" key="18">
    <source>
        <dbReference type="PROSITE" id="PS50109"/>
    </source>
</evidence>
<dbReference type="InterPro" id="IPR011006">
    <property type="entry name" value="CheY-like_superfamily"/>
</dbReference>
<organism evidence="20 21">
    <name type="scientific">Ramularia collo-cygni</name>
    <dbReference type="NCBI Taxonomy" id="112498"/>
    <lineage>
        <taxon>Eukaryota</taxon>
        <taxon>Fungi</taxon>
        <taxon>Dikarya</taxon>
        <taxon>Ascomycota</taxon>
        <taxon>Pezizomycotina</taxon>
        <taxon>Dothideomycetes</taxon>
        <taxon>Dothideomycetidae</taxon>
        <taxon>Mycosphaerellales</taxon>
        <taxon>Mycosphaerellaceae</taxon>
        <taxon>Ramularia</taxon>
    </lineage>
</organism>
<evidence type="ECO:0000256" key="5">
    <source>
        <dbReference type="ARBA" id="ARBA00022679"/>
    </source>
</evidence>
<evidence type="ECO:0000256" key="14">
    <source>
        <dbReference type="PROSITE-ProRule" id="PRU00169"/>
    </source>
</evidence>
<evidence type="ECO:0000256" key="17">
    <source>
        <dbReference type="SAM" id="Phobius"/>
    </source>
</evidence>
<dbReference type="SMART" id="SM00387">
    <property type="entry name" value="HATPase_c"/>
    <property type="match status" value="1"/>
</dbReference>
<evidence type="ECO:0000313" key="21">
    <source>
        <dbReference type="Proteomes" id="UP000225277"/>
    </source>
</evidence>